<dbReference type="Proteomes" id="UP000027361">
    <property type="component" value="Unassembled WGS sequence"/>
</dbReference>
<protein>
    <recommendedName>
        <fullName evidence="6">Alkyl hydroperoxide reductase subunit C/ Thiol specific antioxidant domain-containing protein</fullName>
    </recommendedName>
</protein>
<feature type="domain" description="Alkyl hydroperoxide reductase subunit C/ Thiol specific antioxidant" evidence="6">
    <location>
        <begin position="15"/>
        <end position="112"/>
    </location>
</feature>
<dbReference type="OrthoDB" id="338622at2759"/>
<evidence type="ECO:0000256" key="5">
    <source>
        <dbReference type="ARBA" id="ARBA00023284"/>
    </source>
</evidence>
<comment type="caution">
    <text evidence="7">The sequence shown here is derived from an EMBL/GenBank/DDBJ whole genome shotgun (WGS) entry which is preliminary data.</text>
</comment>
<dbReference type="STRING" id="1037660.A0A066V5U5"/>
<dbReference type="PANTHER" id="PTHR42801">
    <property type="entry name" value="THIOREDOXIN-DEPENDENT PEROXIDE REDUCTASE"/>
    <property type="match status" value="1"/>
</dbReference>
<dbReference type="GeneID" id="25262699"/>
<keyword evidence="2" id="KW-0049">Antioxidant</keyword>
<accession>A0A066V5U5</accession>
<dbReference type="GO" id="GO:0034599">
    <property type="term" value="P:cellular response to oxidative stress"/>
    <property type="evidence" value="ECO:0007669"/>
    <property type="project" value="TreeGrafter"/>
</dbReference>
<keyword evidence="3" id="KW-0560">Oxidoreductase</keyword>
<dbReference type="Pfam" id="PF00578">
    <property type="entry name" value="AhpC-TSA"/>
    <property type="match status" value="1"/>
</dbReference>
<keyword evidence="5" id="KW-0676">Redox-active center</keyword>
<gene>
    <name evidence="7" type="ORF">K437DRAFT_229403</name>
</gene>
<dbReference type="SUPFAM" id="SSF52833">
    <property type="entry name" value="Thioredoxin-like"/>
    <property type="match status" value="1"/>
</dbReference>
<evidence type="ECO:0000256" key="2">
    <source>
        <dbReference type="ARBA" id="ARBA00022862"/>
    </source>
</evidence>
<evidence type="ECO:0000256" key="3">
    <source>
        <dbReference type="ARBA" id="ARBA00023002"/>
    </source>
</evidence>
<keyword evidence="4" id="KW-1015">Disulfide bond</keyword>
<dbReference type="OMA" id="INRRCTF"/>
<dbReference type="InterPro" id="IPR000866">
    <property type="entry name" value="AhpC/TSA"/>
</dbReference>
<dbReference type="Gene3D" id="3.40.30.10">
    <property type="entry name" value="Glutaredoxin"/>
    <property type="match status" value="1"/>
</dbReference>
<sequence>MHPHLPLPPLTNSCVTSFLPLSGSPHCKQQTCSFRDAISQSPVFNYLNAIVIGISQDGRERAKKFVDEHQLAFRILHDVDRKVQTEWGVGTVFFGLINRRCTFAIDPQGIVRGMCEGTFNVKGHQRFAEAWMTRIEHE</sequence>
<dbReference type="EMBL" id="JMSN01000149">
    <property type="protein sequence ID" value="KDN37117.1"/>
    <property type="molecule type" value="Genomic_DNA"/>
</dbReference>
<proteinExistence type="predicted"/>
<dbReference type="GO" id="GO:0008379">
    <property type="term" value="F:thioredoxin peroxidase activity"/>
    <property type="evidence" value="ECO:0007669"/>
    <property type="project" value="TreeGrafter"/>
</dbReference>
<dbReference type="RefSeq" id="XP_013240248.1">
    <property type="nucleotide sequence ID" value="XM_013384794.1"/>
</dbReference>
<dbReference type="AlphaFoldDB" id="A0A066V5U5"/>
<dbReference type="PANTHER" id="PTHR42801:SF4">
    <property type="entry name" value="AHPC_TSA FAMILY PROTEIN"/>
    <property type="match status" value="1"/>
</dbReference>
<reference evidence="7 8" key="1">
    <citation type="submission" date="2014-05" db="EMBL/GenBank/DDBJ databases">
        <title>Draft genome sequence of a rare smut relative, Tilletiaria anomala UBC 951.</title>
        <authorList>
            <consortium name="DOE Joint Genome Institute"/>
            <person name="Toome M."/>
            <person name="Kuo A."/>
            <person name="Henrissat B."/>
            <person name="Lipzen A."/>
            <person name="Tritt A."/>
            <person name="Yoshinaga Y."/>
            <person name="Zane M."/>
            <person name="Barry K."/>
            <person name="Grigoriev I.V."/>
            <person name="Spatafora J.W."/>
            <person name="Aimea M.C."/>
        </authorList>
    </citation>
    <scope>NUCLEOTIDE SEQUENCE [LARGE SCALE GENOMIC DNA]</scope>
    <source>
        <strain evidence="7 8">UBC 951</strain>
    </source>
</reference>
<keyword evidence="1" id="KW-0575">Peroxidase</keyword>
<organism evidence="7 8">
    <name type="scientific">Tilletiaria anomala (strain ATCC 24038 / CBS 436.72 / UBC 951)</name>
    <dbReference type="NCBI Taxonomy" id="1037660"/>
    <lineage>
        <taxon>Eukaryota</taxon>
        <taxon>Fungi</taxon>
        <taxon>Dikarya</taxon>
        <taxon>Basidiomycota</taxon>
        <taxon>Ustilaginomycotina</taxon>
        <taxon>Exobasidiomycetes</taxon>
        <taxon>Georgefischeriales</taxon>
        <taxon>Tilletiariaceae</taxon>
        <taxon>Tilletiaria</taxon>
    </lineage>
</organism>
<evidence type="ECO:0000313" key="8">
    <source>
        <dbReference type="Proteomes" id="UP000027361"/>
    </source>
</evidence>
<dbReference type="InterPro" id="IPR050924">
    <property type="entry name" value="Peroxiredoxin_BCP/PrxQ"/>
</dbReference>
<dbReference type="InParanoid" id="A0A066V5U5"/>
<dbReference type="InterPro" id="IPR036249">
    <property type="entry name" value="Thioredoxin-like_sf"/>
</dbReference>
<feature type="non-terminal residue" evidence="7">
    <location>
        <position position="138"/>
    </location>
</feature>
<evidence type="ECO:0000259" key="6">
    <source>
        <dbReference type="Pfam" id="PF00578"/>
    </source>
</evidence>
<name>A0A066V5U5_TILAU</name>
<evidence type="ECO:0000256" key="4">
    <source>
        <dbReference type="ARBA" id="ARBA00023157"/>
    </source>
</evidence>
<evidence type="ECO:0000313" key="7">
    <source>
        <dbReference type="EMBL" id="KDN37117.1"/>
    </source>
</evidence>
<dbReference type="GO" id="GO:0005737">
    <property type="term" value="C:cytoplasm"/>
    <property type="evidence" value="ECO:0007669"/>
    <property type="project" value="TreeGrafter"/>
</dbReference>
<dbReference type="GO" id="GO:0045454">
    <property type="term" value="P:cell redox homeostasis"/>
    <property type="evidence" value="ECO:0007669"/>
    <property type="project" value="TreeGrafter"/>
</dbReference>
<keyword evidence="8" id="KW-1185">Reference proteome</keyword>
<dbReference type="HOGENOM" id="CLU_042529_14_2_1"/>
<evidence type="ECO:0000256" key="1">
    <source>
        <dbReference type="ARBA" id="ARBA00022559"/>
    </source>
</evidence>